<protein>
    <submittedName>
        <fullName evidence="1">Uncharacterized protein</fullName>
    </submittedName>
</protein>
<name>A0A6C2UTL4_9BACT</name>
<organism evidence="1 2">
    <name type="scientific">Pontiella sulfatireligans</name>
    <dbReference type="NCBI Taxonomy" id="2750658"/>
    <lineage>
        <taxon>Bacteria</taxon>
        <taxon>Pseudomonadati</taxon>
        <taxon>Kiritimatiellota</taxon>
        <taxon>Kiritimatiellia</taxon>
        <taxon>Kiritimatiellales</taxon>
        <taxon>Pontiellaceae</taxon>
        <taxon>Pontiella</taxon>
    </lineage>
</organism>
<proteinExistence type="predicted"/>
<gene>
    <name evidence="1" type="ORF">SCARR_04659</name>
</gene>
<reference evidence="1 2" key="1">
    <citation type="submission" date="2019-04" db="EMBL/GenBank/DDBJ databases">
        <authorList>
            <person name="Van Vliet M D."/>
        </authorList>
    </citation>
    <scope>NUCLEOTIDE SEQUENCE [LARGE SCALE GENOMIC DNA]</scope>
    <source>
        <strain evidence="1 2">F21</strain>
    </source>
</reference>
<dbReference type="AlphaFoldDB" id="A0A6C2UTL4"/>
<dbReference type="EMBL" id="CAAHFH010000002">
    <property type="protein sequence ID" value="VGO22574.1"/>
    <property type="molecule type" value="Genomic_DNA"/>
</dbReference>
<sequence>MFDRGQEFILKVEGKKLFFSDCDFLPVEKVVLDHPDDRGMEIESFAFRRFPWIKLWVQRFSDGVLDCDVSDFKPAAGFGSQAVDLSTVRKMSVFVDKGQVLDFALAKPKPAIPKPAPPKPCPRPFVPPKPPPKPEPFDETVCFTVPLDRIRFEEGCATVGWGGRLSLSGRFVRFEASIENSFVSEKLNCIKPYLAKCLGSGEVEIRAAVRGRGDEVEAVEAESAAIASISPGMIGEVRFRYVKGELRKWRRGKRRVTTAARFFERIHEVGFGESDTDFLVDILRARDAKHSAHVEYLAGLHHSNLVRLRLVKDPFSFLCFLPGKSDCFFAWETFEGTDATYLWSFGKPPEYLVSHKQELKRWLGWVETQLDLIHAAGRDEYHQNASPSFRRVFHSYKEAGGFEKWKDEIQNVLEQ</sequence>
<evidence type="ECO:0000313" key="1">
    <source>
        <dbReference type="EMBL" id="VGO22574.1"/>
    </source>
</evidence>
<accession>A0A6C2UTL4</accession>
<evidence type="ECO:0000313" key="2">
    <source>
        <dbReference type="Proteomes" id="UP000346198"/>
    </source>
</evidence>
<keyword evidence="2" id="KW-1185">Reference proteome</keyword>
<dbReference type="Proteomes" id="UP000346198">
    <property type="component" value="Unassembled WGS sequence"/>
</dbReference>
<dbReference type="RefSeq" id="WP_187356386.1">
    <property type="nucleotide sequence ID" value="NZ_CAAHFH010000002.1"/>
</dbReference>